<gene>
    <name evidence="2" type="ORF">J0X15_17895</name>
</gene>
<reference evidence="2" key="1">
    <citation type="submission" date="2021-03" db="EMBL/GenBank/DDBJ databases">
        <title>Roseibium sp. CAU 1637 isolated from Incheon.</title>
        <authorList>
            <person name="Kim W."/>
        </authorList>
    </citation>
    <scope>NUCLEOTIDE SEQUENCE</scope>
    <source>
        <strain evidence="2">CAU 1637</strain>
    </source>
</reference>
<comment type="caution">
    <text evidence="2">The sequence shown here is derived from an EMBL/GenBank/DDBJ whole genome shotgun (WGS) entry which is preliminary data.</text>
</comment>
<feature type="compositionally biased region" description="Basic and acidic residues" evidence="1">
    <location>
        <begin position="53"/>
        <end position="71"/>
    </location>
</feature>
<evidence type="ECO:0000256" key="1">
    <source>
        <dbReference type="SAM" id="MobiDB-lite"/>
    </source>
</evidence>
<proteinExistence type="predicted"/>
<evidence type="ECO:0000313" key="3">
    <source>
        <dbReference type="Proteomes" id="UP000664779"/>
    </source>
</evidence>
<dbReference type="Proteomes" id="UP000664779">
    <property type="component" value="Unassembled WGS sequence"/>
</dbReference>
<keyword evidence="3" id="KW-1185">Reference proteome</keyword>
<dbReference type="RefSeq" id="WP_206943761.1">
    <property type="nucleotide sequence ID" value="NZ_JAFLNF010000009.1"/>
</dbReference>
<name>A0A939J6Q4_9HYPH</name>
<dbReference type="EMBL" id="JAFLNF010000009">
    <property type="protein sequence ID" value="MBO0347105.1"/>
    <property type="molecule type" value="Genomic_DNA"/>
</dbReference>
<sequence>MPEAIGYGSSTPFLPRAGESTPERTAQQVRELETRQEQSVAETVQRQANSSSRRAESLERVAEQLENRSESRPAPSDTSLGGRIDITA</sequence>
<evidence type="ECO:0000313" key="2">
    <source>
        <dbReference type="EMBL" id="MBO0347105.1"/>
    </source>
</evidence>
<accession>A0A939J6Q4</accession>
<feature type="compositionally biased region" description="Polar residues" evidence="1">
    <location>
        <begin position="37"/>
        <end position="52"/>
    </location>
</feature>
<feature type="region of interest" description="Disordered" evidence="1">
    <location>
        <begin position="1"/>
        <end position="88"/>
    </location>
</feature>
<organism evidence="2 3">
    <name type="scientific">Roseibium limicola</name>
    <dbReference type="NCBI Taxonomy" id="2816037"/>
    <lineage>
        <taxon>Bacteria</taxon>
        <taxon>Pseudomonadati</taxon>
        <taxon>Pseudomonadota</taxon>
        <taxon>Alphaproteobacteria</taxon>
        <taxon>Hyphomicrobiales</taxon>
        <taxon>Stappiaceae</taxon>
        <taxon>Roseibium</taxon>
    </lineage>
</organism>
<protein>
    <submittedName>
        <fullName evidence="2">Uncharacterized protein</fullName>
    </submittedName>
</protein>
<dbReference type="AlphaFoldDB" id="A0A939J6Q4"/>